<comment type="caution">
    <text evidence="2">The sequence shown here is derived from an EMBL/GenBank/DDBJ whole genome shotgun (WGS) entry which is preliminary data.</text>
</comment>
<dbReference type="PANTHER" id="PTHR13887:SF41">
    <property type="entry name" value="THIOREDOXIN SUPERFAMILY PROTEIN"/>
    <property type="match status" value="1"/>
</dbReference>
<proteinExistence type="predicted"/>
<dbReference type="InterPro" id="IPR001853">
    <property type="entry name" value="DSBA-like_thioredoxin_dom"/>
</dbReference>
<dbReference type="SUPFAM" id="SSF52833">
    <property type="entry name" value="Thioredoxin-like"/>
    <property type="match status" value="1"/>
</dbReference>
<reference evidence="2 3" key="1">
    <citation type="submission" date="2018-07" db="EMBL/GenBank/DDBJ databases">
        <title>Leeuwenhoekiella genomics.</title>
        <authorList>
            <person name="Tahon G."/>
            <person name="Willems A."/>
        </authorList>
    </citation>
    <scope>NUCLEOTIDE SEQUENCE [LARGE SCALE GENOMIC DNA]</scope>
    <source>
        <strain evidence="2 3">LMG 1345</strain>
    </source>
</reference>
<dbReference type="CDD" id="cd03024">
    <property type="entry name" value="DsbA_FrnE"/>
    <property type="match status" value="1"/>
</dbReference>
<dbReference type="InterPro" id="IPR036249">
    <property type="entry name" value="Thioredoxin-like_sf"/>
</dbReference>
<dbReference type="GO" id="GO:0016491">
    <property type="term" value="F:oxidoreductase activity"/>
    <property type="evidence" value="ECO:0007669"/>
    <property type="project" value="InterPro"/>
</dbReference>
<protein>
    <submittedName>
        <fullName evidence="2">Protein disulfide-isomerase</fullName>
    </submittedName>
</protein>
<dbReference type="AlphaFoldDB" id="A0A4Q0PJJ0"/>
<accession>A0A4Q0PJJ0</accession>
<dbReference type="Gene3D" id="3.40.30.10">
    <property type="entry name" value="Glutaredoxin"/>
    <property type="match status" value="1"/>
</dbReference>
<dbReference type="STRING" id="1122159.SAMN02745246_03152"/>
<dbReference type="PANTHER" id="PTHR13887">
    <property type="entry name" value="GLUTATHIONE S-TRANSFERASE KAPPA"/>
    <property type="match status" value="1"/>
</dbReference>
<evidence type="ECO:0000313" key="2">
    <source>
        <dbReference type="EMBL" id="RXG27635.1"/>
    </source>
</evidence>
<name>A0A4Q0PJJ0_9FLAO</name>
<dbReference type="Pfam" id="PF01323">
    <property type="entry name" value="DSBA"/>
    <property type="match status" value="1"/>
</dbReference>
<evidence type="ECO:0000259" key="1">
    <source>
        <dbReference type="Pfam" id="PF01323"/>
    </source>
</evidence>
<organism evidence="2 3">
    <name type="scientific">Leeuwenhoekiella marinoflava</name>
    <dbReference type="NCBI Taxonomy" id="988"/>
    <lineage>
        <taxon>Bacteria</taxon>
        <taxon>Pseudomonadati</taxon>
        <taxon>Bacteroidota</taxon>
        <taxon>Flavobacteriia</taxon>
        <taxon>Flavobacteriales</taxon>
        <taxon>Flavobacteriaceae</taxon>
        <taxon>Leeuwenhoekiella</taxon>
    </lineage>
</organism>
<keyword evidence="2" id="KW-0413">Isomerase</keyword>
<evidence type="ECO:0000313" key="3">
    <source>
        <dbReference type="Proteomes" id="UP000290608"/>
    </source>
</evidence>
<dbReference type="Proteomes" id="UP000290608">
    <property type="component" value="Unassembled WGS sequence"/>
</dbReference>
<dbReference type="EMBL" id="QOVL01000014">
    <property type="protein sequence ID" value="RXG27635.1"/>
    <property type="molecule type" value="Genomic_DNA"/>
</dbReference>
<dbReference type="GO" id="GO:0016853">
    <property type="term" value="F:isomerase activity"/>
    <property type="evidence" value="ECO:0007669"/>
    <property type="project" value="UniProtKB-KW"/>
</dbReference>
<feature type="domain" description="DSBA-like thioredoxin" evidence="1">
    <location>
        <begin position="8"/>
        <end position="209"/>
    </location>
</feature>
<gene>
    <name evidence="2" type="ORF">DSL99_2859</name>
</gene>
<sequence>MEFEKMKVEIWSDIMCPFCYIGKRNFDKALEQFSHRDRVEVIWKSFALSPNLQTDTSINSVDFLQEYKGMSASQAKEALANVTGMAKASGLEYNYDKVVVANTRNAHQMIHLAAQKGLQNEMKERLLKAYFIDGLNVDDVDTLIGLGQEVGLKVDEIRITLKEKQFAAYIEQDVAEAKAIGVNGVPFFVFDRKYAVSGAQPEKQFSNVLSKAYTEWYGKQEIAQFEVLEGQSCDASGNCD</sequence>